<dbReference type="Pfam" id="PF00069">
    <property type="entry name" value="Pkinase"/>
    <property type="match status" value="1"/>
</dbReference>
<dbReference type="Gene3D" id="1.10.510.10">
    <property type="entry name" value="Transferase(Phosphotransferase) domain 1"/>
    <property type="match status" value="1"/>
</dbReference>
<keyword evidence="5 12" id="KW-0418">Kinase</keyword>
<keyword evidence="3" id="KW-0808">Transferase</keyword>
<dbReference type="InterPro" id="IPR017441">
    <property type="entry name" value="Protein_kinase_ATP_BS"/>
</dbReference>
<feature type="domain" description="Protein kinase" evidence="11">
    <location>
        <begin position="36"/>
        <end position="303"/>
    </location>
</feature>
<evidence type="ECO:0000256" key="7">
    <source>
        <dbReference type="ARBA" id="ARBA00047899"/>
    </source>
</evidence>
<accession>A0ABR8H1Q1</accession>
<dbReference type="GO" id="GO:0004674">
    <property type="term" value="F:protein serine/threonine kinase activity"/>
    <property type="evidence" value="ECO:0007669"/>
    <property type="project" value="UniProtKB-KW"/>
</dbReference>
<evidence type="ECO:0000256" key="2">
    <source>
        <dbReference type="ARBA" id="ARBA00022527"/>
    </source>
</evidence>
<organism evidence="12 13">
    <name type="scientific">Nostoc punctiforme FACHB-252</name>
    <dbReference type="NCBI Taxonomy" id="1357509"/>
    <lineage>
        <taxon>Bacteria</taxon>
        <taxon>Bacillati</taxon>
        <taxon>Cyanobacteriota</taxon>
        <taxon>Cyanophyceae</taxon>
        <taxon>Nostocales</taxon>
        <taxon>Nostocaceae</taxon>
        <taxon>Nostoc</taxon>
    </lineage>
</organism>
<dbReference type="RefSeq" id="WP_190947872.1">
    <property type="nucleotide sequence ID" value="NZ_JACJTC010000001.1"/>
</dbReference>
<keyword evidence="4 9" id="KW-0547">Nucleotide-binding</keyword>
<evidence type="ECO:0000313" key="13">
    <source>
        <dbReference type="Proteomes" id="UP000606396"/>
    </source>
</evidence>
<dbReference type="PROSITE" id="PS50011">
    <property type="entry name" value="PROTEIN_KINASE_DOM"/>
    <property type="match status" value="1"/>
</dbReference>
<evidence type="ECO:0000313" key="12">
    <source>
        <dbReference type="EMBL" id="MBD2609746.1"/>
    </source>
</evidence>
<evidence type="ECO:0000256" key="4">
    <source>
        <dbReference type="ARBA" id="ARBA00022741"/>
    </source>
</evidence>
<keyword evidence="10" id="KW-1133">Transmembrane helix</keyword>
<proteinExistence type="predicted"/>
<dbReference type="PANTHER" id="PTHR24363">
    <property type="entry name" value="SERINE/THREONINE PROTEIN KINASE"/>
    <property type="match status" value="1"/>
</dbReference>
<feature type="transmembrane region" description="Helical" evidence="10">
    <location>
        <begin position="367"/>
        <end position="384"/>
    </location>
</feature>
<evidence type="ECO:0000256" key="10">
    <source>
        <dbReference type="SAM" id="Phobius"/>
    </source>
</evidence>
<dbReference type="SUPFAM" id="SSF56112">
    <property type="entry name" value="Protein kinase-like (PK-like)"/>
    <property type="match status" value="1"/>
</dbReference>
<dbReference type="PROSITE" id="PS00107">
    <property type="entry name" value="PROTEIN_KINASE_ATP"/>
    <property type="match status" value="1"/>
</dbReference>
<evidence type="ECO:0000259" key="11">
    <source>
        <dbReference type="PROSITE" id="PS50011"/>
    </source>
</evidence>
<comment type="caution">
    <text evidence="12">The sequence shown here is derived from an EMBL/GenBank/DDBJ whole genome shotgun (WGS) entry which is preliminary data.</text>
</comment>
<evidence type="ECO:0000256" key="9">
    <source>
        <dbReference type="PROSITE-ProRule" id="PRU10141"/>
    </source>
</evidence>
<reference evidence="12 13" key="1">
    <citation type="journal article" date="2020" name="ISME J.">
        <title>Comparative genomics reveals insights into cyanobacterial evolution and habitat adaptation.</title>
        <authorList>
            <person name="Chen M.Y."/>
            <person name="Teng W.K."/>
            <person name="Zhao L."/>
            <person name="Hu C.X."/>
            <person name="Zhou Y.K."/>
            <person name="Han B.P."/>
            <person name="Song L.R."/>
            <person name="Shu W.S."/>
        </authorList>
    </citation>
    <scope>NUCLEOTIDE SEQUENCE [LARGE SCALE GENOMIC DNA]</scope>
    <source>
        <strain evidence="12 13">FACHB-252</strain>
    </source>
</reference>
<feature type="transmembrane region" description="Helical" evidence="10">
    <location>
        <begin position="393"/>
        <end position="414"/>
    </location>
</feature>
<evidence type="ECO:0000256" key="6">
    <source>
        <dbReference type="ARBA" id="ARBA00022840"/>
    </source>
</evidence>
<keyword evidence="2 12" id="KW-0723">Serine/threonine-protein kinase</keyword>
<dbReference type="Proteomes" id="UP000606396">
    <property type="component" value="Unassembled WGS sequence"/>
</dbReference>
<evidence type="ECO:0000256" key="3">
    <source>
        <dbReference type="ARBA" id="ARBA00022679"/>
    </source>
</evidence>
<evidence type="ECO:0000256" key="5">
    <source>
        <dbReference type="ARBA" id="ARBA00022777"/>
    </source>
</evidence>
<dbReference type="InterPro" id="IPR000719">
    <property type="entry name" value="Prot_kinase_dom"/>
</dbReference>
<comment type="catalytic activity">
    <reaction evidence="7">
        <text>L-threonyl-[protein] + ATP = O-phospho-L-threonyl-[protein] + ADP + H(+)</text>
        <dbReference type="Rhea" id="RHEA:46608"/>
        <dbReference type="Rhea" id="RHEA-COMP:11060"/>
        <dbReference type="Rhea" id="RHEA-COMP:11605"/>
        <dbReference type="ChEBI" id="CHEBI:15378"/>
        <dbReference type="ChEBI" id="CHEBI:30013"/>
        <dbReference type="ChEBI" id="CHEBI:30616"/>
        <dbReference type="ChEBI" id="CHEBI:61977"/>
        <dbReference type="ChEBI" id="CHEBI:456216"/>
        <dbReference type="EC" id="2.7.11.1"/>
    </reaction>
</comment>
<evidence type="ECO:0000256" key="1">
    <source>
        <dbReference type="ARBA" id="ARBA00012513"/>
    </source>
</evidence>
<comment type="catalytic activity">
    <reaction evidence="8">
        <text>L-seryl-[protein] + ATP = O-phospho-L-seryl-[protein] + ADP + H(+)</text>
        <dbReference type="Rhea" id="RHEA:17989"/>
        <dbReference type="Rhea" id="RHEA-COMP:9863"/>
        <dbReference type="Rhea" id="RHEA-COMP:11604"/>
        <dbReference type="ChEBI" id="CHEBI:15378"/>
        <dbReference type="ChEBI" id="CHEBI:29999"/>
        <dbReference type="ChEBI" id="CHEBI:30616"/>
        <dbReference type="ChEBI" id="CHEBI:83421"/>
        <dbReference type="ChEBI" id="CHEBI:456216"/>
        <dbReference type="EC" id="2.7.11.1"/>
    </reaction>
</comment>
<gene>
    <name evidence="12" type="ORF">H6G94_00400</name>
</gene>
<dbReference type="PANTHER" id="PTHR24363:SF0">
    <property type="entry name" value="SERINE_THREONINE KINASE LIKE DOMAIN CONTAINING 1"/>
    <property type="match status" value="1"/>
</dbReference>
<dbReference type="NCBIfam" id="NF045510">
    <property type="entry name" value="4Cys_prefix_kin"/>
    <property type="match status" value="1"/>
</dbReference>
<dbReference type="CDD" id="cd14014">
    <property type="entry name" value="STKc_PknB_like"/>
    <property type="match status" value="1"/>
</dbReference>
<dbReference type="EMBL" id="JACJTC010000001">
    <property type="protein sequence ID" value="MBD2609746.1"/>
    <property type="molecule type" value="Genomic_DNA"/>
</dbReference>
<name>A0ABR8H1Q1_NOSPU</name>
<dbReference type="Gene3D" id="3.30.200.20">
    <property type="entry name" value="Phosphorylase Kinase, domain 1"/>
    <property type="match status" value="1"/>
</dbReference>
<dbReference type="EC" id="2.7.11.1" evidence="1"/>
<dbReference type="InterPro" id="IPR011009">
    <property type="entry name" value="Kinase-like_dom_sf"/>
</dbReference>
<keyword evidence="13" id="KW-1185">Reference proteome</keyword>
<keyword evidence="6 9" id="KW-0067">ATP-binding</keyword>
<evidence type="ECO:0000256" key="8">
    <source>
        <dbReference type="ARBA" id="ARBA00048679"/>
    </source>
</evidence>
<keyword evidence="10" id="KW-0472">Membrane</keyword>
<feature type="transmembrane region" description="Helical" evidence="10">
    <location>
        <begin position="426"/>
        <end position="450"/>
    </location>
</feature>
<keyword evidence="10" id="KW-0812">Transmembrane</keyword>
<protein>
    <recommendedName>
        <fullName evidence="1">non-specific serine/threonine protein kinase</fullName>
        <ecNumber evidence="1">2.7.11.1</ecNumber>
    </recommendedName>
</protein>
<feature type="binding site" evidence="9">
    <location>
        <position position="66"/>
    </location>
    <ligand>
        <name>ATP</name>
        <dbReference type="ChEBI" id="CHEBI:30616"/>
    </ligand>
</feature>
<feature type="transmembrane region" description="Helical" evidence="10">
    <location>
        <begin position="342"/>
        <end position="361"/>
    </location>
</feature>
<dbReference type="SMART" id="SM00220">
    <property type="entry name" value="S_TKc"/>
    <property type="match status" value="1"/>
</dbReference>
<sequence length="458" mass="51692">MICCLNPNCENPQNPDGTNFCLSCGVKLIPLLRNRYRVIGLLGRGGFARTYVAEDIDKLNEQCVVKQLVLSQFYGSQGTNAHKKATELFEREAKRLKELGEHVQIPNLYAYFQEGEYLYLVQQFIEGQNLLQELKQQGVFDEVKIRYFLHDLLSVLVTVHEQEIIHRDLKPENIIRRQNDNKLVLIDFGVSKQRRETSNTAIGTIIGSLGYAPIEQMQLGKVFTASDLYSLGITCFHLLTNISPSSLWMKQGYSWTSNWRQYLKQPISHELELIIDKLIEENHEKRYQSAQAVLEDLKKLPRLRNTLPPTVLSPSGILESQPQVEQKTTGSGYLRLFSNYQLLSGAIITASGSSFLAIALFTFLGTTWISSGLWLVILAGLVFIQSRSLVEKVSLIIIAVMANLLLVLSFKNLLNTNIILSGLNGLLLVILLVVLAGFVTVIIVGMWEIINKVISQYF</sequence>